<dbReference type="PANTHER" id="PTHR14269">
    <property type="entry name" value="CDP-DIACYLGLYCEROL--GLYCEROL-3-PHOSPHATE 3-PHOSPHATIDYLTRANSFERASE-RELATED"/>
    <property type="match status" value="1"/>
</dbReference>
<dbReference type="GO" id="GO:0046474">
    <property type="term" value="P:glycerophospholipid biosynthetic process"/>
    <property type="evidence" value="ECO:0007669"/>
    <property type="project" value="TreeGrafter"/>
</dbReference>
<evidence type="ECO:0000256" key="3">
    <source>
        <dbReference type="ARBA" id="ARBA00022516"/>
    </source>
</evidence>
<comment type="caution">
    <text evidence="14">The sequence shown here is derived from an EMBL/GenBank/DDBJ whole genome shotgun (WGS) entry which is preliminary data.</text>
</comment>
<dbReference type="NCBIfam" id="TIGR00560">
    <property type="entry name" value="pgsA"/>
    <property type="match status" value="1"/>
</dbReference>
<evidence type="ECO:0000313" key="15">
    <source>
        <dbReference type="Proteomes" id="UP000029067"/>
    </source>
</evidence>
<dbReference type="PANTHER" id="PTHR14269:SF62">
    <property type="entry name" value="CDP-DIACYLGLYCEROL--GLYCEROL-3-PHOSPHATE 3-PHOSPHATIDYLTRANSFERASE 1, CHLOROPLASTIC"/>
    <property type="match status" value="1"/>
</dbReference>
<comment type="similarity">
    <text evidence="2 12">Belongs to the CDP-alcohol phosphatidyltransferase class-I family.</text>
</comment>
<dbReference type="InterPro" id="IPR043130">
    <property type="entry name" value="CDP-OH_PTrfase_TM_dom"/>
</dbReference>
<keyword evidence="6 13" id="KW-1133">Transmembrane helix</keyword>
<dbReference type="GO" id="GO:0016020">
    <property type="term" value="C:membrane"/>
    <property type="evidence" value="ECO:0007669"/>
    <property type="project" value="UniProtKB-SubCell"/>
</dbReference>
<evidence type="ECO:0000256" key="5">
    <source>
        <dbReference type="ARBA" id="ARBA00022692"/>
    </source>
</evidence>
<feature type="transmembrane region" description="Helical" evidence="13">
    <location>
        <begin position="97"/>
        <end position="127"/>
    </location>
</feature>
<keyword evidence="7" id="KW-0443">Lipid metabolism</keyword>
<feature type="transmembrane region" description="Helical" evidence="13">
    <location>
        <begin position="26"/>
        <end position="45"/>
    </location>
</feature>
<evidence type="ECO:0000256" key="8">
    <source>
        <dbReference type="ARBA" id="ARBA00023136"/>
    </source>
</evidence>
<evidence type="ECO:0000256" key="1">
    <source>
        <dbReference type="ARBA" id="ARBA00004141"/>
    </source>
</evidence>
<dbReference type="EC" id="2.7.8.5" evidence="11"/>
<organism evidence="14 15">
    <name type="scientific">Bifidobacterium cuniculi</name>
    <dbReference type="NCBI Taxonomy" id="1688"/>
    <lineage>
        <taxon>Bacteria</taxon>
        <taxon>Bacillati</taxon>
        <taxon>Actinomycetota</taxon>
        <taxon>Actinomycetes</taxon>
        <taxon>Bifidobacteriales</taxon>
        <taxon>Bifidobacteriaceae</taxon>
        <taxon>Bifidobacterium</taxon>
    </lineage>
</organism>
<proteinExistence type="inferred from homology"/>
<evidence type="ECO:0000256" key="11">
    <source>
        <dbReference type="NCBIfam" id="TIGR00560"/>
    </source>
</evidence>
<feature type="transmembrane region" description="Helical" evidence="13">
    <location>
        <begin position="187"/>
        <end position="213"/>
    </location>
</feature>
<dbReference type="Pfam" id="PF01066">
    <property type="entry name" value="CDP-OH_P_transf"/>
    <property type="match status" value="1"/>
</dbReference>
<evidence type="ECO:0000256" key="2">
    <source>
        <dbReference type="ARBA" id="ARBA00010441"/>
    </source>
</evidence>
<dbReference type="PIRSF" id="PIRSF000847">
    <property type="entry name" value="Phos_ph_gly_syn"/>
    <property type="match status" value="1"/>
</dbReference>
<comment type="subcellular location">
    <subcellularLocation>
        <location evidence="1">Membrane</location>
        <topology evidence="1">Multi-pass membrane protein</topology>
    </subcellularLocation>
</comment>
<dbReference type="InterPro" id="IPR050324">
    <property type="entry name" value="CDP-alcohol_PTase-I"/>
</dbReference>
<protein>
    <recommendedName>
        <fullName evidence="11">CDP-diacylglycerol--glycerol-3-phosphate 3-phosphatidyltransferase</fullName>
        <ecNumber evidence="11">2.7.8.5</ecNumber>
    </recommendedName>
</protein>
<evidence type="ECO:0000256" key="7">
    <source>
        <dbReference type="ARBA" id="ARBA00023098"/>
    </source>
</evidence>
<feature type="transmembrane region" description="Helical" evidence="13">
    <location>
        <begin position="157"/>
        <end position="175"/>
    </location>
</feature>
<dbReference type="AlphaFoldDB" id="A0A087B3P1"/>
<dbReference type="STRING" id="1688.BCUN_0136"/>
<dbReference type="Gene3D" id="1.20.120.1760">
    <property type="match status" value="1"/>
</dbReference>
<dbReference type="InterPro" id="IPR048254">
    <property type="entry name" value="CDP_ALCOHOL_P_TRANSF_CS"/>
</dbReference>
<evidence type="ECO:0000256" key="10">
    <source>
        <dbReference type="ARBA" id="ARBA00023264"/>
    </source>
</evidence>
<dbReference type="EMBL" id="JGYV01000001">
    <property type="protein sequence ID" value="KFI65641.1"/>
    <property type="molecule type" value="Genomic_DNA"/>
</dbReference>
<dbReference type="UniPathway" id="UPA00085"/>
<evidence type="ECO:0000256" key="6">
    <source>
        <dbReference type="ARBA" id="ARBA00022989"/>
    </source>
</evidence>
<evidence type="ECO:0000256" key="12">
    <source>
        <dbReference type="RuleBase" id="RU003750"/>
    </source>
</evidence>
<evidence type="ECO:0000256" key="4">
    <source>
        <dbReference type="ARBA" id="ARBA00022679"/>
    </source>
</evidence>
<keyword evidence="3" id="KW-0444">Lipid biosynthesis</keyword>
<keyword evidence="8 13" id="KW-0472">Membrane</keyword>
<name>A0A087B3P1_9BIFI</name>
<dbReference type="InterPro" id="IPR000462">
    <property type="entry name" value="CDP-OH_P_trans"/>
</dbReference>
<dbReference type="PROSITE" id="PS00379">
    <property type="entry name" value="CDP_ALCOHOL_P_TRANSF"/>
    <property type="match status" value="1"/>
</dbReference>
<keyword evidence="15" id="KW-1185">Reference proteome</keyword>
<evidence type="ECO:0000256" key="9">
    <source>
        <dbReference type="ARBA" id="ARBA00023209"/>
    </source>
</evidence>
<reference evidence="14 15" key="1">
    <citation type="submission" date="2014-03" db="EMBL/GenBank/DDBJ databases">
        <title>Genomics of Bifidobacteria.</title>
        <authorList>
            <person name="Ventura M."/>
            <person name="Milani C."/>
            <person name="Lugli G.A."/>
        </authorList>
    </citation>
    <scope>NUCLEOTIDE SEQUENCE [LARGE SCALE GENOMIC DNA]</scope>
    <source>
        <strain evidence="14 15">LMG 10738</strain>
    </source>
</reference>
<sequence>MERMNKRSSTKGKPSMWEGWNTPPNLVTFLRIVLVVVFLGLYITAGPWGYRNQGMRWAAAIIFVIAASTDKIDGWLARKYDQVTELGKLMDPIADKLLTLGTLVVAACFNEFGIRWLGWLVTILFLVRELGITAMRFTVIDQGGHVIAASQLGKYKTLTQCLGLGMLMIPVWFLVPDTAGMGQPVWLTIYFVVTYTLIYLSLILCLYSGWQYVSTVIKASRRRDADRS</sequence>
<dbReference type="InterPro" id="IPR004570">
    <property type="entry name" value="Phosphatidylglycerol_P_synth"/>
</dbReference>
<keyword evidence="5 13" id="KW-0812">Transmembrane</keyword>
<evidence type="ECO:0000313" key="14">
    <source>
        <dbReference type="EMBL" id="KFI65641.1"/>
    </source>
</evidence>
<dbReference type="eggNOG" id="COG0558">
    <property type="taxonomic scope" value="Bacteria"/>
</dbReference>
<keyword evidence="10" id="KW-1208">Phospholipid metabolism</keyword>
<dbReference type="GO" id="GO:0008444">
    <property type="term" value="F:CDP-diacylglycerol-glycerol-3-phosphate 3-phosphatidyltransferase activity"/>
    <property type="evidence" value="ECO:0007669"/>
    <property type="project" value="UniProtKB-UniRule"/>
</dbReference>
<dbReference type="Proteomes" id="UP000029067">
    <property type="component" value="Unassembled WGS sequence"/>
</dbReference>
<keyword evidence="9" id="KW-0594">Phospholipid biosynthesis</keyword>
<accession>A0A087B3P1</accession>
<keyword evidence="4 12" id="KW-0808">Transferase</keyword>
<gene>
    <name evidence="14" type="ORF">BCUN_0136</name>
</gene>
<evidence type="ECO:0000256" key="13">
    <source>
        <dbReference type="SAM" id="Phobius"/>
    </source>
</evidence>